<comment type="caution">
    <text evidence="14">The sequence shown here is derived from an EMBL/GenBank/DDBJ whole genome shotgun (WGS) entry which is preliminary data.</text>
</comment>
<keyword evidence="6 13" id="KW-1133">Transmembrane helix</keyword>
<dbReference type="Proteomes" id="UP000824782">
    <property type="component" value="Unassembled WGS sequence"/>
</dbReference>
<evidence type="ECO:0000256" key="9">
    <source>
        <dbReference type="ARBA" id="ARBA00023170"/>
    </source>
</evidence>
<evidence type="ECO:0000256" key="5">
    <source>
        <dbReference type="ARBA" id="ARBA00022692"/>
    </source>
</evidence>
<evidence type="ECO:0000256" key="1">
    <source>
        <dbReference type="ARBA" id="ARBA00004141"/>
    </source>
</evidence>
<dbReference type="PANTHER" id="PTHR11394">
    <property type="entry name" value="TASTE RECEPTOR TYPE 2"/>
    <property type="match status" value="1"/>
</dbReference>
<evidence type="ECO:0000256" key="6">
    <source>
        <dbReference type="ARBA" id="ARBA00022989"/>
    </source>
</evidence>
<keyword evidence="9 12" id="KW-0675">Receptor</keyword>
<keyword evidence="7 12" id="KW-0297">G-protein coupled receptor</keyword>
<evidence type="ECO:0000256" key="10">
    <source>
        <dbReference type="ARBA" id="ARBA00023224"/>
    </source>
</evidence>
<dbReference type="GO" id="GO:0033038">
    <property type="term" value="F:bitter taste receptor activity"/>
    <property type="evidence" value="ECO:0007669"/>
    <property type="project" value="InterPro"/>
</dbReference>
<reference evidence="14" key="1">
    <citation type="thesis" date="2020" institute="ProQuest LLC" country="789 East Eisenhower Parkway, Ann Arbor, MI, USA">
        <title>Comparative Genomics and Chromosome Evolution.</title>
        <authorList>
            <person name="Mudd A.B."/>
        </authorList>
    </citation>
    <scope>NUCLEOTIDE SEQUENCE</scope>
    <source>
        <strain evidence="14">237g6f4</strain>
        <tissue evidence="14">Blood</tissue>
    </source>
</reference>
<keyword evidence="15" id="KW-1185">Reference proteome</keyword>
<feature type="transmembrane region" description="Helical" evidence="13">
    <location>
        <begin position="75"/>
        <end position="99"/>
    </location>
</feature>
<feature type="non-terminal residue" evidence="14">
    <location>
        <position position="292"/>
    </location>
</feature>
<dbReference type="Pfam" id="PF05296">
    <property type="entry name" value="TAS2R"/>
    <property type="match status" value="1"/>
</dbReference>
<comment type="subcellular location">
    <subcellularLocation>
        <location evidence="1 12">Membrane</location>
        <topology evidence="1 12">Multi-pass membrane protein</topology>
    </subcellularLocation>
</comment>
<keyword evidence="10 12" id="KW-0807">Transducer</keyword>
<keyword evidence="4 12" id="KW-0716">Sensory transduction</keyword>
<proteinExistence type="inferred from homology"/>
<comment type="similarity">
    <text evidence="2 11">Belongs to the G-protein coupled receptor T2R family.</text>
</comment>
<dbReference type="SUPFAM" id="SSF81321">
    <property type="entry name" value="Family A G protein-coupled receptor-like"/>
    <property type="match status" value="1"/>
</dbReference>
<evidence type="ECO:0000256" key="12">
    <source>
        <dbReference type="RuleBase" id="RU004424"/>
    </source>
</evidence>
<evidence type="ECO:0000256" key="2">
    <source>
        <dbReference type="ARBA" id="ARBA00007376"/>
    </source>
</evidence>
<evidence type="ECO:0000256" key="7">
    <source>
        <dbReference type="ARBA" id="ARBA00023040"/>
    </source>
</evidence>
<dbReference type="AlphaFoldDB" id="A0AAV6YFD6"/>
<protein>
    <recommendedName>
        <fullName evidence="12">Taste receptor type 2</fullName>
    </recommendedName>
</protein>
<sequence length="292" mass="33582">MVILSLETIYGITTNGFIIFFICFYWVKGQDKSDSNKMILALSISNVLYACVSYVNVLLFYFHPIIYLKTSISPAVFVFAMFIITSSSWLTACLCFFYFMKIQTFRSDVLSRLKTKITSAVPWMMLVSELVSAVTASLNVFEFLQNDGSHKNISVVELAMKKSKSNGIFSNNLYISFISSVLPFLISVVTTGATVWALNKHTKKMEKNHTKSSAAVNVKAYKNTIRNMIRLLIFYAIFYVTLFLFYFNLFTTYSTGFWVFLMEIFLYAPVQSTILILANTKLRKVWRRIFHC</sequence>
<feature type="transmembrane region" description="Helical" evidence="13">
    <location>
        <begin position="6"/>
        <end position="27"/>
    </location>
</feature>
<feature type="transmembrane region" description="Helical" evidence="13">
    <location>
        <begin position="39"/>
        <end position="63"/>
    </location>
</feature>
<keyword evidence="5 12" id="KW-0812">Transmembrane</keyword>
<keyword evidence="3 12" id="KW-0919">Taste</keyword>
<feature type="transmembrane region" description="Helical" evidence="13">
    <location>
        <begin position="257"/>
        <end position="278"/>
    </location>
</feature>
<name>A0AAV6YFD6_ENGPU</name>
<evidence type="ECO:0000256" key="11">
    <source>
        <dbReference type="RuleBase" id="RU004423"/>
    </source>
</evidence>
<keyword evidence="8 12" id="KW-0472">Membrane</keyword>
<dbReference type="PANTHER" id="PTHR11394:SF47">
    <property type="entry name" value="TASTE RECEPTOR TYPE 2 MEMBER 40"/>
    <property type="match status" value="1"/>
</dbReference>
<accession>A0AAV6YFD6</accession>
<evidence type="ECO:0000256" key="13">
    <source>
        <dbReference type="SAM" id="Phobius"/>
    </source>
</evidence>
<organism evidence="14 15">
    <name type="scientific">Engystomops pustulosus</name>
    <name type="common">Tungara frog</name>
    <name type="synonym">Physalaemus pustulosus</name>
    <dbReference type="NCBI Taxonomy" id="76066"/>
    <lineage>
        <taxon>Eukaryota</taxon>
        <taxon>Metazoa</taxon>
        <taxon>Chordata</taxon>
        <taxon>Craniata</taxon>
        <taxon>Vertebrata</taxon>
        <taxon>Euteleostomi</taxon>
        <taxon>Amphibia</taxon>
        <taxon>Batrachia</taxon>
        <taxon>Anura</taxon>
        <taxon>Neobatrachia</taxon>
        <taxon>Hyloidea</taxon>
        <taxon>Leptodactylidae</taxon>
        <taxon>Leiuperinae</taxon>
        <taxon>Engystomops</taxon>
    </lineage>
</organism>
<dbReference type="Gene3D" id="1.20.1070.10">
    <property type="entry name" value="Rhodopsin 7-helix transmembrane proteins"/>
    <property type="match status" value="1"/>
</dbReference>
<dbReference type="GO" id="GO:0016020">
    <property type="term" value="C:membrane"/>
    <property type="evidence" value="ECO:0007669"/>
    <property type="project" value="UniProtKB-SubCell"/>
</dbReference>
<feature type="transmembrane region" description="Helical" evidence="13">
    <location>
        <begin position="173"/>
        <end position="198"/>
    </location>
</feature>
<dbReference type="GO" id="GO:0004930">
    <property type="term" value="F:G protein-coupled receptor activity"/>
    <property type="evidence" value="ECO:0007669"/>
    <property type="project" value="UniProtKB-KW"/>
</dbReference>
<evidence type="ECO:0000313" key="15">
    <source>
        <dbReference type="Proteomes" id="UP000824782"/>
    </source>
</evidence>
<dbReference type="EMBL" id="WNYA01057362">
    <property type="protein sequence ID" value="KAG8535792.1"/>
    <property type="molecule type" value="Genomic_DNA"/>
</dbReference>
<dbReference type="InterPro" id="IPR007960">
    <property type="entry name" value="TAS2R"/>
</dbReference>
<feature type="transmembrane region" description="Helical" evidence="13">
    <location>
        <begin position="231"/>
        <end position="251"/>
    </location>
</feature>
<evidence type="ECO:0000256" key="4">
    <source>
        <dbReference type="ARBA" id="ARBA00022606"/>
    </source>
</evidence>
<evidence type="ECO:0000313" key="14">
    <source>
        <dbReference type="EMBL" id="KAG8535792.1"/>
    </source>
</evidence>
<feature type="transmembrane region" description="Helical" evidence="13">
    <location>
        <begin position="120"/>
        <end position="141"/>
    </location>
</feature>
<gene>
    <name evidence="14" type="ORF">GDO81_027766</name>
</gene>
<evidence type="ECO:0000256" key="8">
    <source>
        <dbReference type="ARBA" id="ARBA00023136"/>
    </source>
</evidence>
<evidence type="ECO:0000256" key="3">
    <source>
        <dbReference type="ARBA" id="ARBA00022480"/>
    </source>
</evidence>